<evidence type="ECO:0000313" key="8">
    <source>
        <dbReference type="EMBL" id="PYD71357.1"/>
    </source>
</evidence>
<keyword evidence="5 7" id="KW-0472">Membrane</keyword>
<name>A0A2V4R2W3_9PROT</name>
<dbReference type="RefSeq" id="WP_110555473.1">
    <property type="nucleotide sequence ID" value="NZ_NKUB01000001.1"/>
</dbReference>
<feature type="transmembrane region" description="Helical" evidence="7">
    <location>
        <begin position="96"/>
        <end position="119"/>
    </location>
</feature>
<dbReference type="Pfam" id="PF01594">
    <property type="entry name" value="AI-2E_transport"/>
    <property type="match status" value="1"/>
</dbReference>
<evidence type="ECO:0000256" key="6">
    <source>
        <dbReference type="SAM" id="MobiDB-lite"/>
    </source>
</evidence>
<protein>
    <submittedName>
        <fullName evidence="8">AI-2E family transporter</fullName>
    </submittedName>
</protein>
<feature type="transmembrane region" description="Helical" evidence="7">
    <location>
        <begin position="236"/>
        <end position="269"/>
    </location>
</feature>
<reference evidence="8 9" key="1">
    <citation type="submission" date="2017-07" db="EMBL/GenBank/DDBJ databases">
        <title>A draft genome sequence of Komagataeibacter swingsii LMG 22125.</title>
        <authorList>
            <person name="Skraban J."/>
            <person name="Cleenwerck I."/>
            <person name="Vandamme P."/>
            <person name="Trcek J."/>
        </authorList>
    </citation>
    <scope>NUCLEOTIDE SEQUENCE [LARGE SCALE GENOMIC DNA]</scope>
    <source>
        <strain evidence="8 9">LMG 22125</strain>
    </source>
</reference>
<dbReference type="EMBL" id="NKUB01000001">
    <property type="protein sequence ID" value="PYD71357.1"/>
    <property type="molecule type" value="Genomic_DNA"/>
</dbReference>
<keyword evidence="4 7" id="KW-1133">Transmembrane helix</keyword>
<dbReference type="AlphaFoldDB" id="A0A2V4R2W3"/>
<dbReference type="InterPro" id="IPR002549">
    <property type="entry name" value="AI-2E-like"/>
</dbReference>
<feature type="transmembrane region" description="Helical" evidence="7">
    <location>
        <begin position="359"/>
        <end position="379"/>
    </location>
</feature>
<feature type="region of interest" description="Disordered" evidence="6">
    <location>
        <begin position="1"/>
        <end position="22"/>
    </location>
</feature>
<organism evidence="8 9">
    <name type="scientific">Komagataeibacter swingsii</name>
    <dbReference type="NCBI Taxonomy" id="215220"/>
    <lineage>
        <taxon>Bacteria</taxon>
        <taxon>Pseudomonadati</taxon>
        <taxon>Pseudomonadota</taxon>
        <taxon>Alphaproteobacteria</taxon>
        <taxon>Acetobacterales</taxon>
        <taxon>Acetobacteraceae</taxon>
        <taxon>Komagataeibacter</taxon>
    </lineage>
</organism>
<dbReference type="PANTHER" id="PTHR21716:SF61">
    <property type="entry name" value="BLR8064 PROTEIN"/>
    <property type="match status" value="1"/>
</dbReference>
<feature type="transmembrane region" description="Helical" evidence="7">
    <location>
        <begin position="67"/>
        <end position="84"/>
    </location>
</feature>
<evidence type="ECO:0000256" key="4">
    <source>
        <dbReference type="ARBA" id="ARBA00022989"/>
    </source>
</evidence>
<feature type="transmembrane region" description="Helical" evidence="7">
    <location>
        <begin position="44"/>
        <end position="61"/>
    </location>
</feature>
<proteinExistence type="inferred from homology"/>
<feature type="transmembrane region" description="Helical" evidence="7">
    <location>
        <begin position="193"/>
        <end position="211"/>
    </location>
</feature>
<keyword evidence="9" id="KW-1185">Reference proteome</keyword>
<evidence type="ECO:0000256" key="1">
    <source>
        <dbReference type="ARBA" id="ARBA00004141"/>
    </source>
</evidence>
<dbReference type="PANTHER" id="PTHR21716">
    <property type="entry name" value="TRANSMEMBRANE PROTEIN"/>
    <property type="match status" value="1"/>
</dbReference>
<comment type="caution">
    <text evidence="8">The sequence shown here is derived from an EMBL/GenBank/DDBJ whole genome shotgun (WGS) entry which is preliminary data.</text>
</comment>
<evidence type="ECO:0000256" key="7">
    <source>
        <dbReference type="SAM" id="Phobius"/>
    </source>
</evidence>
<evidence type="ECO:0000256" key="3">
    <source>
        <dbReference type="ARBA" id="ARBA00022692"/>
    </source>
</evidence>
<feature type="transmembrane region" description="Helical" evidence="7">
    <location>
        <begin position="275"/>
        <end position="301"/>
    </location>
</feature>
<evidence type="ECO:0000256" key="2">
    <source>
        <dbReference type="ARBA" id="ARBA00009773"/>
    </source>
</evidence>
<comment type="subcellular location">
    <subcellularLocation>
        <location evidence="1">Membrane</location>
        <topology evidence="1">Multi-pass membrane protein</topology>
    </subcellularLocation>
</comment>
<gene>
    <name evidence="8" type="ORF">CFR76_01390</name>
</gene>
<evidence type="ECO:0000313" key="9">
    <source>
        <dbReference type="Proteomes" id="UP000247371"/>
    </source>
</evidence>
<feature type="transmembrane region" description="Helical" evidence="7">
    <location>
        <begin position="308"/>
        <end position="326"/>
    </location>
</feature>
<dbReference type="Proteomes" id="UP000247371">
    <property type="component" value="Unassembled WGS sequence"/>
</dbReference>
<evidence type="ECO:0000256" key="5">
    <source>
        <dbReference type="ARBA" id="ARBA00023136"/>
    </source>
</evidence>
<accession>A0A2V4R2W3</accession>
<sequence>MTMTDPYNADQEQAGAPMPGRRMDPASAMRTFRSFSETQRTQRMARAGLALFFVLLALYTVRGFLPSLIWGCIFAIASWPLYARARGRWRSRAHQILLPVLFTLVIALIFIGPLALFGLEAGREAESVLRLLNDARHSGIPLPPWVSRLPYGQQTVETWWNDHLKNPADVSALLGSMNIGQGVKVTQQLGSQVLHRVLLFAFALLTLFFLLKDGDSVIRQSLNVSRRAFGKRGERIALQIIASVHGSVSGLVLVGIGEGMLMGLAYLVAGAPHPFLFGVITAIAAMIPFCALIAISAVAILLVINTGAVLTAIAIILFGIAVILLADHLVRPALIGGSTQLPFLWVLTGILGGAESWSLLGLFVGPAIMAVLHMLWLNWSRARY</sequence>
<comment type="similarity">
    <text evidence="2">Belongs to the autoinducer-2 exporter (AI-2E) (TC 2.A.86) family.</text>
</comment>
<dbReference type="GO" id="GO:0016020">
    <property type="term" value="C:membrane"/>
    <property type="evidence" value="ECO:0007669"/>
    <property type="project" value="UniProtKB-SubCell"/>
</dbReference>
<keyword evidence="3 7" id="KW-0812">Transmembrane</keyword>